<evidence type="ECO:0000313" key="2">
    <source>
        <dbReference type="Proteomes" id="UP000078250"/>
    </source>
</evidence>
<proteinExistence type="predicted"/>
<protein>
    <submittedName>
        <fullName evidence="1">Uncharacterized protein</fullName>
    </submittedName>
</protein>
<name>A0AAJ3HPU6_PROHU</name>
<organism evidence="1 2">
    <name type="scientific">Proteus hauseri ATCC 700826</name>
    <dbReference type="NCBI Taxonomy" id="1354271"/>
    <lineage>
        <taxon>Bacteria</taxon>
        <taxon>Pseudomonadati</taxon>
        <taxon>Pseudomonadota</taxon>
        <taxon>Gammaproteobacteria</taxon>
        <taxon>Enterobacterales</taxon>
        <taxon>Morganellaceae</taxon>
        <taxon>Proteus</taxon>
    </lineage>
</organism>
<dbReference type="EMBL" id="LXEV01000036">
    <property type="protein sequence ID" value="OAT44964.1"/>
    <property type="molecule type" value="Genomic_DNA"/>
</dbReference>
<evidence type="ECO:0000313" key="1">
    <source>
        <dbReference type="EMBL" id="OAT44964.1"/>
    </source>
</evidence>
<accession>A0AAJ3HPU6</accession>
<reference evidence="1 2" key="1">
    <citation type="submission" date="2016-04" db="EMBL/GenBank/DDBJ databases">
        <title>ATOL: Assembling a taxonomically balanced genome-scale reconstruction of the evolutionary history of the Enterobacteriaceae.</title>
        <authorList>
            <person name="Plunkett G.III."/>
            <person name="Neeno-Eckwall E.C."/>
            <person name="Glasner J.D."/>
            <person name="Perna N.T."/>
        </authorList>
    </citation>
    <scope>NUCLEOTIDE SEQUENCE [LARGE SCALE GENOMIC DNA]</scope>
    <source>
        <strain evidence="1 2">ATCC 700826</strain>
    </source>
</reference>
<comment type="caution">
    <text evidence="1">The sequence shown here is derived from an EMBL/GenBank/DDBJ whole genome shotgun (WGS) entry which is preliminary data.</text>
</comment>
<gene>
    <name evidence="1" type="ORF">M997_3330</name>
</gene>
<sequence length="437" mass="50007">MIHIISNGNKISLNSMSELNSNGILKSVLKLDHVMYDSFDSSKLSPENIIKLKKKLNLMEGLSKKESILTKKNSFEEVNENKDVEEEKYDEKQLENTEGLLLNQQDFFYYTYNDLKRLHIKQGVNSIQNKNHHVHTCIIKTNVSEQGPQLNSQEKKEVSKLKTKVDISKTIKIEDKKSTLISKKVEGNLYSKILGVKNKNSPSFFKEKSEFENADNTQFKAPFVAEPQSQIFEESQSQKNTIDLHLIKDKYDDYSDVKSKYTEVEQNIFSNKINKNSSNIKNIKKNGISSLHEGINSDVKIEAKRKKEKIADPESIIFSSVTNPKTSPSIALSETTDKILDISSWKILHKHVLSITQPPSITYVFKQWGSDIHQMKINFIDRQVQLIASTGRVYQSSIDNSNQYQGRLSLALNSENKSMHWHINAIDSSVDKESDKE</sequence>
<dbReference type="RefSeq" id="WP_064721226.1">
    <property type="nucleotide sequence ID" value="NZ_LXEV01000036.1"/>
</dbReference>
<dbReference type="Proteomes" id="UP000078250">
    <property type="component" value="Unassembled WGS sequence"/>
</dbReference>
<keyword evidence="2" id="KW-1185">Reference proteome</keyword>
<dbReference type="AlphaFoldDB" id="A0AAJ3HPU6"/>